<keyword evidence="5" id="KW-1185">Reference proteome</keyword>
<dbReference type="PANTHER" id="PTHR30055">
    <property type="entry name" value="HTH-TYPE TRANSCRIPTIONAL REGULATOR RUTR"/>
    <property type="match status" value="1"/>
</dbReference>
<sequence length="112" mass="12897">MTFPIDDQRLQLRKMTLMPSTGQPKTYLSANREKQIVEKAIEYFSENGFSASTREIAKHTGVTQSLLYRYFKTKGDIVDRAFNDVFLTRWKGEWQVELQNRAAPFVNGSGSI</sequence>
<evidence type="ECO:0000313" key="4">
    <source>
        <dbReference type="EMBL" id="MET2829244.1"/>
    </source>
</evidence>
<keyword evidence="1 2" id="KW-0238">DNA-binding</keyword>
<dbReference type="RefSeq" id="WP_354461201.1">
    <property type="nucleotide sequence ID" value="NZ_JBEWSZ010000001.1"/>
</dbReference>
<dbReference type="PRINTS" id="PR00455">
    <property type="entry name" value="HTHTETR"/>
</dbReference>
<evidence type="ECO:0000259" key="3">
    <source>
        <dbReference type="PROSITE" id="PS50977"/>
    </source>
</evidence>
<feature type="DNA-binding region" description="H-T-H motif" evidence="2">
    <location>
        <begin position="52"/>
        <end position="71"/>
    </location>
</feature>
<name>A0ABV2DGZ9_9HYPH</name>
<reference evidence="4 5" key="1">
    <citation type="submission" date="2024-06" db="EMBL/GenBank/DDBJ databases">
        <authorList>
            <person name="Kim D.-U."/>
        </authorList>
    </citation>
    <scope>NUCLEOTIDE SEQUENCE [LARGE SCALE GENOMIC DNA]</scope>
    <source>
        <strain evidence="4 5">KACC15460</strain>
    </source>
</reference>
<comment type="caution">
    <text evidence="4">The sequence shown here is derived from an EMBL/GenBank/DDBJ whole genome shotgun (WGS) entry which is preliminary data.</text>
</comment>
<dbReference type="Proteomes" id="UP001548832">
    <property type="component" value="Unassembled WGS sequence"/>
</dbReference>
<dbReference type="Pfam" id="PF00440">
    <property type="entry name" value="TetR_N"/>
    <property type="match status" value="1"/>
</dbReference>
<dbReference type="SUPFAM" id="SSF46689">
    <property type="entry name" value="Homeodomain-like"/>
    <property type="match status" value="1"/>
</dbReference>
<evidence type="ECO:0000256" key="2">
    <source>
        <dbReference type="PROSITE-ProRule" id="PRU00335"/>
    </source>
</evidence>
<dbReference type="PROSITE" id="PS50977">
    <property type="entry name" value="HTH_TETR_2"/>
    <property type="match status" value="1"/>
</dbReference>
<dbReference type="Gene3D" id="1.10.357.10">
    <property type="entry name" value="Tetracycline Repressor, domain 2"/>
    <property type="match status" value="1"/>
</dbReference>
<dbReference type="InterPro" id="IPR001647">
    <property type="entry name" value="HTH_TetR"/>
</dbReference>
<dbReference type="PANTHER" id="PTHR30055:SF181">
    <property type="entry name" value="BLR6905 PROTEIN"/>
    <property type="match status" value="1"/>
</dbReference>
<protein>
    <submittedName>
        <fullName evidence="4">Helix-turn-helix domain-containing protein</fullName>
    </submittedName>
</protein>
<evidence type="ECO:0000256" key="1">
    <source>
        <dbReference type="ARBA" id="ARBA00023125"/>
    </source>
</evidence>
<dbReference type="InterPro" id="IPR050109">
    <property type="entry name" value="HTH-type_TetR-like_transc_reg"/>
</dbReference>
<accession>A0ABV2DGZ9</accession>
<feature type="domain" description="HTH tetR-type" evidence="3">
    <location>
        <begin position="30"/>
        <end position="89"/>
    </location>
</feature>
<organism evidence="4 5">
    <name type="scientific">Mesorhizobium shangrilense</name>
    <dbReference type="NCBI Taxonomy" id="460060"/>
    <lineage>
        <taxon>Bacteria</taxon>
        <taxon>Pseudomonadati</taxon>
        <taxon>Pseudomonadota</taxon>
        <taxon>Alphaproteobacteria</taxon>
        <taxon>Hyphomicrobiales</taxon>
        <taxon>Phyllobacteriaceae</taxon>
        <taxon>Mesorhizobium</taxon>
    </lineage>
</organism>
<dbReference type="InterPro" id="IPR009057">
    <property type="entry name" value="Homeodomain-like_sf"/>
</dbReference>
<proteinExistence type="predicted"/>
<gene>
    <name evidence="4" type="ORF">ABVQ20_19910</name>
</gene>
<evidence type="ECO:0000313" key="5">
    <source>
        <dbReference type="Proteomes" id="UP001548832"/>
    </source>
</evidence>
<dbReference type="EMBL" id="JBEWSZ010000001">
    <property type="protein sequence ID" value="MET2829244.1"/>
    <property type="molecule type" value="Genomic_DNA"/>
</dbReference>